<keyword evidence="1" id="KW-0479">Metal-binding</keyword>
<dbReference type="EMBL" id="CAJHUC010000765">
    <property type="protein sequence ID" value="CAD7698123.1"/>
    <property type="molecule type" value="Genomic_DNA"/>
</dbReference>
<accession>A0A8S1IVH3</accession>
<evidence type="ECO:0000256" key="3">
    <source>
        <dbReference type="ARBA" id="ARBA00022837"/>
    </source>
</evidence>
<keyword evidence="2" id="KW-0677">Repeat</keyword>
<comment type="caution">
    <text evidence="5">The sequence shown here is derived from an EMBL/GenBank/DDBJ whole genome shotgun (WGS) entry which is preliminary data.</text>
</comment>
<dbReference type="GO" id="GO:0005509">
    <property type="term" value="F:calcium ion binding"/>
    <property type="evidence" value="ECO:0007669"/>
    <property type="project" value="InterPro"/>
</dbReference>
<gene>
    <name evidence="5" type="ORF">OSTQU699_LOCUS3484</name>
</gene>
<feature type="domain" description="EF-hand" evidence="4">
    <location>
        <begin position="67"/>
        <end position="102"/>
    </location>
</feature>
<keyword evidence="3" id="KW-0106">Calcium</keyword>
<feature type="domain" description="EF-hand" evidence="4">
    <location>
        <begin position="109"/>
        <end position="141"/>
    </location>
</feature>
<dbReference type="Gene3D" id="1.10.238.10">
    <property type="entry name" value="EF-hand"/>
    <property type="match status" value="1"/>
</dbReference>
<dbReference type="Pfam" id="PF13499">
    <property type="entry name" value="EF-hand_7"/>
    <property type="match status" value="1"/>
</dbReference>
<dbReference type="OrthoDB" id="1901768at2759"/>
<dbReference type="InterPro" id="IPR011992">
    <property type="entry name" value="EF-hand-dom_pair"/>
</dbReference>
<dbReference type="Pfam" id="PF13202">
    <property type="entry name" value="EF-hand_5"/>
    <property type="match status" value="1"/>
</dbReference>
<keyword evidence="6" id="KW-1185">Reference proteome</keyword>
<dbReference type="PROSITE" id="PS50222">
    <property type="entry name" value="EF_HAND_2"/>
    <property type="match status" value="3"/>
</dbReference>
<dbReference type="PANTHER" id="PTHR45942">
    <property type="entry name" value="PROTEIN PHOSPATASE 3 REGULATORY SUBUNIT B ALPHA ISOFORM TYPE 1"/>
    <property type="match status" value="1"/>
</dbReference>
<dbReference type="InterPro" id="IPR018247">
    <property type="entry name" value="EF_Hand_1_Ca_BS"/>
</dbReference>
<dbReference type="PROSITE" id="PS00018">
    <property type="entry name" value="EF_HAND_1"/>
    <property type="match status" value="3"/>
</dbReference>
<evidence type="ECO:0000256" key="2">
    <source>
        <dbReference type="ARBA" id="ARBA00022737"/>
    </source>
</evidence>
<organism evidence="5 6">
    <name type="scientific">Ostreobium quekettii</name>
    <dbReference type="NCBI Taxonomy" id="121088"/>
    <lineage>
        <taxon>Eukaryota</taxon>
        <taxon>Viridiplantae</taxon>
        <taxon>Chlorophyta</taxon>
        <taxon>core chlorophytes</taxon>
        <taxon>Ulvophyceae</taxon>
        <taxon>TCBD clade</taxon>
        <taxon>Bryopsidales</taxon>
        <taxon>Ostreobineae</taxon>
        <taxon>Ostreobiaceae</taxon>
        <taxon>Ostreobium</taxon>
    </lineage>
</organism>
<dbReference type="InterPro" id="IPR002048">
    <property type="entry name" value="EF_hand_dom"/>
</dbReference>
<feature type="domain" description="EF-hand" evidence="4">
    <location>
        <begin position="25"/>
        <end position="60"/>
    </location>
</feature>
<evidence type="ECO:0000259" key="4">
    <source>
        <dbReference type="PROSITE" id="PS50222"/>
    </source>
</evidence>
<dbReference type="AlphaFoldDB" id="A0A8S1IVH3"/>
<sequence>MKRFSAKTRAEQVLVGRVARRFSMEDIADIKDQFMHVDIDRDGSVTLQELEQAVDKIRSASDGGMYRKSNYLVDAFLGADADCDGKVDYMEFVAATINLRQRSFQNPSKVKRKVREAFDAIDTNEDGYIDAEELEVVRGCN</sequence>
<proteinExistence type="predicted"/>
<reference evidence="5" key="1">
    <citation type="submission" date="2020-12" db="EMBL/GenBank/DDBJ databases">
        <authorList>
            <person name="Iha C."/>
        </authorList>
    </citation>
    <scope>NUCLEOTIDE SEQUENCE</scope>
</reference>
<evidence type="ECO:0000256" key="1">
    <source>
        <dbReference type="ARBA" id="ARBA00022723"/>
    </source>
</evidence>
<evidence type="ECO:0000313" key="5">
    <source>
        <dbReference type="EMBL" id="CAD7698123.1"/>
    </source>
</evidence>
<dbReference type="SUPFAM" id="SSF47473">
    <property type="entry name" value="EF-hand"/>
    <property type="match status" value="1"/>
</dbReference>
<dbReference type="SMART" id="SM00054">
    <property type="entry name" value="EFh"/>
    <property type="match status" value="3"/>
</dbReference>
<protein>
    <recommendedName>
        <fullName evidence="4">EF-hand domain-containing protein</fullName>
    </recommendedName>
</protein>
<name>A0A8S1IVH3_9CHLO</name>
<dbReference type="Proteomes" id="UP000708148">
    <property type="component" value="Unassembled WGS sequence"/>
</dbReference>
<evidence type="ECO:0000313" key="6">
    <source>
        <dbReference type="Proteomes" id="UP000708148"/>
    </source>
</evidence>